<keyword evidence="6" id="KW-1185">Reference proteome</keyword>
<dbReference type="RefSeq" id="WP_398283728.1">
    <property type="nucleotide sequence ID" value="NZ_JBITLV010000007.1"/>
</dbReference>
<dbReference type="EMBL" id="JBITLV010000007">
    <property type="protein sequence ID" value="MFI7589223.1"/>
    <property type="molecule type" value="Genomic_DNA"/>
</dbReference>
<evidence type="ECO:0000313" key="5">
    <source>
        <dbReference type="EMBL" id="MFI7589223.1"/>
    </source>
</evidence>
<accession>A0ABW8ATB9</accession>
<proteinExistence type="predicted"/>
<evidence type="ECO:0000256" key="2">
    <source>
        <dbReference type="ARBA" id="ARBA00022692"/>
    </source>
</evidence>
<evidence type="ECO:0000256" key="3">
    <source>
        <dbReference type="ARBA" id="ARBA00022989"/>
    </source>
</evidence>
<evidence type="ECO:0000256" key="1">
    <source>
        <dbReference type="ARBA" id="ARBA00004141"/>
    </source>
</evidence>
<keyword evidence="3" id="KW-1133">Transmembrane helix</keyword>
<evidence type="ECO:0000313" key="6">
    <source>
        <dbReference type="Proteomes" id="UP001612915"/>
    </source>
</evidence>
<dbReference type="InterPro" id="IPR007269">
    <property type="entry name" value="ICMT_MeTrfase"/>
</dbReference>
<dbReference type="Proteomes" id="UP001612915">
    <property type="component" value="Unassembled WGS sequence"/>
</dbReference>
<sequence>MAALSAARVARPVVAALVAARLAELRVARRNEAALRATGAREHGAAHFPAFFVLHPAWLLGMLFEPRPDEARPRWPLLAALAGTQAVRMWTMRTLGEQWTTRILITPGRERVTGGPYRWLRDPAYAAVAVEVVCAPLALRAPRTALAAGLANAALLAIRIPAEHRAESTRDVPSRPVG</sequence>
<name>A0ABW8ATB9_9ACTN</name>
<dbReference type="Gene3D" id="1.20.120.1630">
    <property type="match status" value="1"/>
</dbReference>
<comment type="subcellular location">
    <subcellularLocation>
        <location evidence="1">Membrane</location>
        <topology evidence="1">Multi-pass membrane protein</topology>
    </subcellularLocation>
</comment>
<keyword evidence="2" id="KW-0812">Transmembrane</keyword>
<organism evidence="5 6">
    <name type="scientific">Spongisporangium articulatum</name>
    <dbReference type="NCBI Taxonomy" id="3362603"/>
    <lineage>
        <taxon>Bacteria</taxon>
        <taxon>Bacillati</taxon>
        <taxon>Actinomycetota</taxon>
        <taxon>Actinomycetes</taxon>
        <taxon>Kineosporiales</taxon>
        <taxon>Kineosporiaceae</taxon>
        <taxon>Spongisporangium</taxon>
    </lineage>
</organism>
<evidence type="ECO:0000256" key="4">
    <source>
        <dbReference type="ARBA" id="ARBA00023136"/>
    </source>
</evidence>
<reference evidence="5 6" key="1">
    <citation type="submission" date="2024-10" db="EMBL/GenBank/DDBJ databases">
        <title>The Natural Products Discovery Center: Release of the First 8490 Sequenced Strains for Exploring Actinobacteria Biosynthetic Diversity.</title>
        <authorList>
            <person name="Kalkreuter E."/>
            <person name="Kautsar S.A."/>
            <person name="Yang D."/>
            <person name="Bader C.D."/>
            <person name="Teijaro C.N."/>
            <person name="Fluegel L."/>
            <person name="Davis C.M."/>
            <person name="Simpson J.R."/>
            <person name="Lauterbach L."/>
            <person name="Steele A.D."/>
            <person name="Gui C."/>
            <person name="Meng S."/>
            <person name="Li G."/>
            <person name="Viehrig K."/>
            <person name="Ye F."/>
            <person name="Su P."/>
            <person name="Kiefer A.F."/>
            <person name="Nichols A."/>
            <person name="Cepeda A.J."/>
            <person name="Yan W."/>
            <person name="Fan B."/>
            <person name="Jiang Y."/>
            <person name="Adhikari A."/>
            <person name="Zheng C.-J."/>
            <person name="Schuster L."/>
            <person name="Cowan T.M."/>
            <person name="Smanski M.J."/>
            <person name="Chevrette M.G."/>
            <person name="De Carvalho L.P.S."/>
            <person name="Shen B."/>
        </authorList>
    </citation>
    <scope>NUCLEOTIDE SEQUENCE [LARGE SCALE GENOMIC DNA]</scope>
    <source>
        <strain evidence="5 6">NPDC049639</strain>
    </source>
</reference>
<keyword evidence="4" id="KW-0472">Membrane</keyword>
<protein>
    <submittedName>
        <fullName evidence="5">Isoprenylcysteine carboxylmethyltransferase family protein</fullName>
    </submittedName>
</protein>
<comment type="caution">
    <text evidence="5">The sequence shown here is derived from an EMBL/GenBank/DDBJ whole genome shotgun (WGS) entry which is preliminary data.</text>
</comment>
<gene>
    <name evidence="5" type="ORF">ACIB24_19330</name>
</gene>
<dbReference type="Pfam" id="PF04140">
    <property type="entry name" value="ICMT"/>
    <property type="match status" value="1"/>
</dbReference>